<comment type="caution">
    <text evidence="4">The sequence shown here is derived from an EMBL/GenBank/DDBJ whole genome shotgun (WGS) entry which is preliminary data.</text>
</comment>
<accession>A0A9D1EGT8</accession>
<gene>
    <name evidence="4" type="ORF">IAC96_14375</name>
</gene>
<dbReference type="PANTHER" id="PTHR41259">
    <property type="entry name" value="DOUBLE-STRAND BREAK REPAIR RAD50 ATPASE, PUTATIVE-RELATED"/>
    <property type="match status" value="1"/>
</dbReference>
<reference evidence="4" key="1">
    <citation type="submission" date="2020-10" db="EMBL/GenBank/DDBJ databases">
        <authorList>
            <person name="Gilroy R."/>
        </authorList>
    </citation>
    <scope>NUCLEOTIDE SEQUENCE</scope>
    <source>
        <strain evidence="4">ChiW13-3771</strain>
    </source>
</reference>
<evidence type="ECO:0000313" key="4">
    <source>
        <dbReference type="EMBL" id="HIR90127.1"/>
    </source>
</evidence>
<name>A0A9D1EGT8_9FIRM</name>
<proteinExistence type="predicted"/>
<reference evidence="4" key="2">
    <citation type="journal article" date="2021" name="PeerJ">
        <title>Extensive microbial diversity within the chicken gut microbiome revealed by metagenomics and culture.</title>
        <authorList>
            <person name="Gilroy R."/>
            <person name="Ravi A."/>
            <person name="Getino M."/>
            <person name="Pursley I."/>
            <person name="Horton D.L."/>
            <person name="Alikhan N.F."/>
            <person name="Baker D."/>
            <person name="Gharbi K."/>
            <person name="Hall N."/>
            <person name="Watson M."/>
            <person name="Adriaenssens E.M."/>
            <person name="Foster-Nyarko E."/>
            <person name="Jarju S."/>
            <person name="Secka A."/>
            <person name="Antonio M."/>
            <person name="Oren A."/>
            <person name="Chaudhuri R.R."/>
            <person name="La Ragione R."/>
            <person name="Hildebrand F."/>
            <person name="Pallen M.J."/>
        </authorList>
    </citation>
    <scope>NUCLEOTIDE SEQUENCE</scope>
    <source>
        <strain evidence="4">ChiW13-3771</strain>
    </source>
</reference>
<feature type="coiled-coil region" evidence="1">
    <location>
        <begin position="173"/>
        <end position="261"/>
    </location>
</feature>
<evidence type="ECO:0000259" key="3">
    <source>
        <dbReference type="Pfam" id="PF13476"/>
    </source>
</evidence>
<evidence type="ECO:0000313" key="5">
    <source>
        <dbReference type="Proteomes" id="UP000824201"/>
    </source>
</evidence>
<dbReference type="AlphaFoldDB" id="A0A9D1EGT8"/>
<evidence type="ECO:0000256" key="2">
    <source>
        <dbReference type="SAM" id="Phobius"/>
    </source>
</evidence>
<sequence>MEILDLEMTHFGKFHHKKLAFHSGLNVIYGENEAGKSTIHAFIRGMLFGMERQRGRLIRSDRYNKYEPWDNHGEYCGVMRIRVNGSIYRLERSFLKTNRSFRLINETAGTMLEPAQTRLEDLLGGMTENSFTSTVCIEQLKCATDASLINELQCFLSNTSNTQSAEIDMAGAIANLKTQRRRLENRLSSTVTKRLTENQNELDEREKELERLRKEEEERKEERLELGKTLNDRKEQIVSMKRAYEEKKEEFRQRYEKARDDYHEYYINTYELNKKNGTGAVLIGLSLFFACFAGYLWWINSFRGFVQTVTMICLLVAAVGCLVSSYFQRKYFLAQREKIKQKVEEKQEKKKRMEEYEDDYKRYSSEFQETTPDTYVECLDRIKAVQDVLNRIDWDKERKEENRIMLLNEREQLLEQESENIKLQLDIDAITLAMETIQKLADKVQRTFGVDLNEEASRLLEKITGGKYQSIVIRDDRSIFLNTSDRYVPLSGVSRGTMEQIYLCIRLAAAKILWKENNIPFLFDDTFVFYDEERLRQTLDFLSTLPNQIILFTSHKRELEYTKMQRNT</sequence>
<feature type="coiled-coil region" evidence="1">
    <location>
        <begin position="336"/>
        <end position="366"/>
    </location>
</feature>
<evidence type="ECO:0000256" key="1">
    <source>
        <dbReference type="SAM" id="Coils"/>
    </source>
</evidence>
<feature type="transmembrane region" description="Helical" evidence="2">
    <location>
        <begin position="280"/>
        <end position="299"/>
    </location>
</feature>
<keyword evidence="1" id="KW-0175">Coiled coil</keyword>
<keyword evidence="2" id="KW-1133">Transmembrane helix</keyword>
<feature type="coiled-coil region" evidence="1">
    <location>
        <begin position="396"/>
        <end position="424"/>
    </location>
</feature>
<dbReference type="Proteomes" id="UP000824201">
    <property type="component" value="Unassembled WGS sequence"/>
</dbReference>
<dbReference type="SUPFAM" id="SSF52540">
    <property type="entry name" value="P-loop containing nucleoside triphosphate hydrolases"/>
    <property type="match status" value="2"/>
</dbReference>
<feature type="transmembrane region" description="Helical" evidence="2">
    <location>
        <begin position="305"/>
        <end position="327"/>
    </location>
</feature>
<dbReference type="Gene3D" id="3.40.50.300">
    <property type="entry name" value="P-loop containing nucleotide triphosphate hydrolases"/>
    <property type="match status" value="2"/>
</dbReference>
<dbReference type="EMBL" id="DVHN01000199">
    <property type="protein sequence ID" value="HIR90127.1"/>
    <property type="molecule type" value="Genomic_DNA"/>
</dbReference>
<dbReference type="Pfam" id="PF13476">
    <property type="entry name" value="AAA_23"/>
    <property type="match status" value="1"/>
</dbReference>
<dbReference type="InterPro" id="IPR038729">
    <property type="entry name" value="Rad50/SbcC_AAA"/>
</dbReference>
<dbReference type="PANTHER" id="PTHR41259:SF1">
    <property type="entry name" value="DOUBLE-STRAND BREAK REPAIR RAD50 ATPASE, PUTATIVE-RELATED"/>
    <property type="match status" value="1"/>
</dbReference>
<keyword evidence="2" id="KW-0472">Membrane</keyword>
<keyword evidence="2" id="KW-0812">Transmembrane</keyword>
<feature type="domain" description="Rad50/SbcC-type AAA" evidence="3">
    <location>
        <begin position="6"/>
        <end position="237"/>
    </location>
</feature>
<dbReference type="InterPro" id="IPR027417">
    <property type="entry name" value="P-loop_NTPase"/>
</dbReference>
<protein>
    <submittedName>
        <fullName evidence="4">AAA family ATPase</fullName>
    </submittedName>
</protein>
<organism evidence="4 5">
    <name type="scientific">Candidatus Fimimorpha faecalis</name>
    <dbReference type="NCBI Taxonomy" id="2840824"/>
    <lineage>
        <taxon>Bacteria</taxon>
        <taxon>Bacillati</taxon>
        <taxon>Bacillota</taxon>
        <taxon>Clostridia</taxon>
        <taxon>Eubacteriales</taxon>
        <taxon>Candidatus Fimimorpha</taxon>
    </lineage>
</organism>